<sequence length="135" mass="15274">SAVNIIKGLQFITEVKKLEGKQPMMVECFATWCPPCRKAIPHLAKMHEEYKNVFIVSVSTETEKEVNNLKANMPLMSKYNLALDATGNLDKLMEENEVGGIPHAFIFNAEDKLVWHGHPMSGECSEWLKKLNEAK</sequence>
<dbReference type="GO" id="GO:0016491">
    <property type="term" value="F:oxidoreductase activity"/>
    <property type="evidence" value="ECO:0007669"/>
    <property type="project" value="InterPro"/>
</dbReference>
<dbReference type="Gene3D" id="3.40.30.10">
    <property type="entry name" value="Glutaredoxin"/>
    <property type="match status" value="1"/>
</dbReference>
<organism evidence="2">
    <name type="scientific">Trepomonas sp. PC1</name>
    <dbReference type="NCBI Taxonomy" id="1076344"/>
    <lineage>
        <taxon>Eukaryota</taxon>
        <taxon>Metamonada</taxon>
        <taxon>Diplomonadida</taxon>
        <taxon>Hexamitidae</taxon>
        <taxon>Hexamitinae</taxon>
        <taxon>Trepomonas</taxon>
    </lineage>
</organism>
<dbReference type="PANTHER" id="PTHR42852:SF18">
    <property type="entry name" value="CHROMOSOME UNDETERMINED SCAFFOLD_47, WHOLE GENOME SHOTGUN SEQUENCE"/>
    <property type="match status" value="1"/>
</dbReference>
<name>A0A146K5Q3_9EUKA</name>
<dbReference type="EMBL" id="GDID01005705">
    <property type="protein sequence ID" value="JAP90901.1"/>
    <property type="molecule type" value="Transcribed_RNA"/>
</dbReference>
<proteinExistence type="predicted"/>
<protein>
    <submittedName>
        <fullName evidence="2">Redoxin domain protein</fullName>
    </submittedName>
</protein>
<evidence type="ECO:0000259" key="1">
    <source>
        <dbReference type="PROSITE" id="PS51352"/>
    </source>
</evidence>
<dbReference type="InterPro" id="IPR036249">
    <property type="entry name" value="Thioredoxin-like_sf"/>
</dbReference>
<dbReference type="SUPFAM" id="SSF52833">
    <property type="entry name" value="Thioredoxin-like"/>
    <property type="match status" value="1"/>
</dbReference>
<dbReference type="GO" id="GO:0016209">
    <property type="term" value="F:antioxidant activity"/>
    <property type="evidence" value="ECO:0007669"/>
    <property type="project" value="InterPro"/>
</dbReference>
<dbReference type="PROSITE" id="PS51352">
    <property type="entry name" value="THIOREDOXIN_2"/>
    <property type="match status" value="1"/>
</dbReference>
<feature type="domain" description="Thioredoxin" evidence="1">
    <location>
        <begin position="1"/>
        <end position="135"/>
    </location>
</feature>
<evidence type="ECO:0000313" key="2">
    <source>
        <dbReference type="EMBL" id="JAP90901.1"/>
    </source>
</evidence>
<dbReference type="InterPro" id="IPR000866">
    <property type="entry name" value="AhpC/TSA"/>
</dbReference>
<dbReference type="PANTHER" id="PTHR42852">
    <property type="entry name" value="THIOL:DISULFIDE INTERCHANGE PROTEIN DSBE"/>
    <property type="match status" value="1"/>
</dbReference>
<gene>
    <name evidence="2" type="ORF">TPC1_17652</name>
</gene>
<accession>A0A146K5Q3</accession>
<dbReference type="CDD" id="cd02966">
    <property type="entry name" value="TlpA_like_family"/>
    <property type="match status" value="1"/>
</dbReference>
<reference evidence="2" key="1">
    <citation type="submission" date="2015-07" db="EMBL/GenBank/DDBJ databases">
        <title>Adaptation to a free-living lifestyle via gene acquisitions in the diplomonad Trepomonas sp. PC1.</title>
        <authorList>
            <person name="Xu F."/>
            <person name="Jerlstrom-Hultqvist J."/>
            <person name="Kolisko M."/>
            <person name="Simpson A.G.B."/>
            <person name="Roger A.J."/>
            <person name="Svard S.G."/>
            <person name="Andersson J.O."/>
        </authorList>
    </citation>
    <scope>NUCLEOTIDE SEQUENCE</scope>
    <source>
        <strain evidence="2">PC1</strain>
    </source>
</reference>
<dbReference type="InterPro" id="IPR013766">
    <property type="entry name" value="Thioredoxin_domain"/>
</dbReference>
<dbReference type="AlphaFoldDB" id="A0A146K5Q3"/>
<dbReference type="InterPro" id="IPR050553">
    <property type="entry name" value="Thioredoxin_ResA/DsbE_sf"/>
</dbReference>
<feature type="non-terminal residue" evidence="2">
    <location>
        <position position="1"/>
    </location>
</feature>
<dbReference type="Pfam" id="PF00578">
    <property type="entry name" value="AhpC-TSA"/>
    <property type="match status" value="1"/>
</dbReference>